<evidence type="ECO:0008006" key="4">
    <source>
        <dbReference type="Google" id="ProtNLM"/>
    </source>
</evidence>
<evidence type="ECO:0000313" key="3">
    <source>
        <dbReference type="Proteomes" id="UP000018211"/>
    </source>
</evidence>
<feature type="transmembrane region" description="Helical" evidence="1">
    <location>
        <begin position="256"/>
        <end position="274"/>
    </location>
</feature>
<keyword evidence="1" id="KW-0472">Membrane</keyword>
<gene>
    <name evidence="2" type="ORF">VIBNISOn1_600028</name>
</gene>
<reference evidence="2 3" key="1">
    <citation type="journal article" date="2013" name="ISME J.">
        <title>Comparative genomics of pathogenic lineages of Vibrio nigripulchritudo identifies virulence-associated traits.</title>
        <authorList>
            <person name="Goudenege D."/>
            <person name="Labreuche Y."/>
            <person name="Krin E."/>
            <person name="Ansquer D."/>
            <person name="Mangenot S."/>
            <person name="Calteau A."/>
            <person name="Medigue C."/>
            <person name="Mazel D."/>
            <person name="Polz M.F."/>
            <person name="Le Roux F."/>
        </authorList>
    </citation>
    <scope>NUCLEOTIDE SEQUENCE [LARGE SCALE GENOMIC DNA]</scope>
    <source>
        <strain evidence="2 3">SOn1</strain>
    </source>
</reference>
<organism evidence="2 3">
    <name type="scientific">Vibrio nigripulchritudo SOn1</name>
    <dbReference type="NCBI Taxonomy" id="1238450"/>
    <lineage>
        <taxon>Bacteria</taxon>
        <taxon>Pseudomonadati</taxon>
        <taxon>Pseudomonadota</taxon>
        <taxon>Gammaproteobacteria</taxon>
        <taxon>Vibrionales</taxon>
        <taxon>Vibrionaceae</taxon>
        <taxon>Vibrio</taxon>
    </lineage>
</organism>
<accession>A0AAV2VWI6</accession>
<sequence>MNATELQTLFENELKPKLEPLEQTRLEAVKRKNICLVLGAILIAASIFWVLATNQEIEVAMFPIVIGGLILGAFFNAKWSVYRKAYKNEVVTALLEFIDPSLTCRPNGYVDSTKYKTSGLYRRSYDRYSGEDHITGKIGKTAIEFSELHTEYKTTSRDSKGRTTTNWHTIFKGIFFIADANKHFNSKTYVLADSQGFFSSIGKALTDKFGGIGDRVALEDVDFEQYFEVYSDDQVEARYLLSPALMRRLVEFRKSAGNVGISLSFVGGNIYIAIPNRKDFFEPKLNKSAVAFDMVEEIFRDLDFFIGVVEDLDLNTRIWTKQ</sequence>
<keyword evidence="1" id="KW-0812">Transmembrane</keyword>
<dbReference type="RefSeq" id="WP_022613121.1">
    <property type="nucleotide sequence ID" value="NZ_LK391965.1"/>
</dbReference>
<evidence type="ECO:0000256" key="1">
    <source>
        <dbReference type="SAM" id="Phobius"/>
    </source>
</evidence>
<feature type="transmembrane region" description="Helical" evidence="1">
    <location>
        <begin position="59"/>
        <end position="77"/>
    </location>
</feature>
<proteinExistence type="predicted"/>
<dbReference type="Pfam" id="PF11335">
    <property type="entry name" value="DUF3137"/>
    <property type="match status" value="1"/>
</dbReference>
<comment type="caution">
    <text evidence="2">The sequence shown here is derived from an EMBL/GenBank/DDBJ whole genome shotgun (WGS) entry which is preliminary data.</text>
</comment>
<dbReference type="EMBL" id="CAOF01000154">
    <property type="protein sequence ID" value="CCO48723.1"/>
    <property type="molecule type" value="Genomic_DNA"/>
</dbReference>
<dbReference type="GeneID" id="97540545"/>
<protein>
    <recommendedName>
        <fullName evidence="4">Galanin</fullName>
    </recommendedName>
</protein>
<keyword evidence="1" id="KW-1133">Transmembrane helix</keyword>
<dbReference type="Proteomes" id="UP000018211">
    <property type="component" value="Unassembled WGS sequence"/>
</dbReference>
<dbReference type="InterPro" id="IPR021484">
    <property type="entry name" value="DUF3137"/>
</dbReference>
<evidence type="ECO:0000313" key="2">
    <source>
        <dbReference type="EMBL" id="CCO48723.1"/>
    </source>
</evidence>
<name>A0AAV2VWI6_9VIBR</name>
<feature type="transmembrane region" description="Helical" evidence="1">
    <location>
        <begin position="34"/>
        <end position="53"/>
    </location>
</feature>
<dbReference type="AlphaFoldDB" id="A0AAV2VWI6"/>